<feature type="transmembrane region" description="Helical" evidence="7">
    <location>
        <begin position="125"/>
        <end position="149"/>
    </location>
</feature>
<dbReference type="SUPFAM" id="SSF161111">
    <property type="entry name" value="Cation efflux protein transmembrane domain-like"/>
    <property type="match status" value="1"/>
</dbReference>
<evidence type="ECO:0000256" key="7">
    <source>
        <dbReference type="SAM" id="Phobius"/>
    </source>
</evidence>
<feature type="compositionally biased region" description="Basic residues" evidence="6">
    <location>
        <begin position="8"/>
        <end position="22"/>
    </location>
</feature>
<evidence type="ECO:0000256" key="3">
    <source>
        <dbReference type="ARBA" id="ARBA00022906"/>
    </source>
</evidence>
<keyword evidence="3" id="KW-0813">Transport</keyword>
<gene>
    <name evidence="9" type="ORF">H9Q10_11940</name>
</gene>
<evidence type="ECO:0000313" key="10">
    <source>
        <dbReference type="Proteomes" id="UP000768471"/>
    </source>
</evidence>
<protein>
    <submittedName>
        <fullName evidence="9">Cation transporter</fullName>
    </submittedName>
</protein>
<feature type="transmembrane region" description="Helical" evidence="7">
    <location>
        <begin position="161"/>
        <end position="186"/>
    </location>
</feature>
<evidence type="ECO:0000256" key="5">
    <source>
        <dbReference type="ARBA" id="ARBA00023136"/>
    </source>
</evidence>
<keyword evidence="4 7" id="KW-1133">Transmembrane helix</keyword>
<dbReference type="Proteomes" id="UP000768471">
    <property type="component" value="Unassembled WGS sequence"/>
</dbReference>
<evidence type="ECO:0000256" key="4">
    <source>
        <dbReference type="ARBA" id="ARBA00022989"/>
    </source>
</evidence>
<dbReference type="InterPro" id="IPR058533">
    <property type="entry name" value="Cation_efflux_TM"/>
</dbReference>
<feature type="transmembrane region" description="Helical" evidence="7">
    <location>
        <begin position="95"/>
        <end position="113"/>
    </location>
</feature>
<dbReference type="InterPro" id="IPR050681">
    <property type="entry name" value="CDF/SLC30A"/>
</dbReference>
<dbReference type="InterPro" id="IPR002524">
    <property type="entry name" value="Cation_efflux"/>
</dbReference>
<dbReference type="InterPro" id="IPR027469">
    <property type="entry name" value="Cation_efflux_TMD_sf"/>
</dbReference>
<evidence type="ECO:0000313" key="9">
    <source>
        <dbReference type="EMBL" id="MBH5330371.1"/>
    </source>
</evidence>
<accession>A0ABS0NDN5</accession>
<keyword evidence="3" id="KW-0864">Zinc transport</keyword>
<sequence length="221" mass="24173">MQNPSLAKHTHQHNHSHGHAHSHNHDHAHSHIPKNRKILALSFAVITGYMVVEFLGGWYFNSLALMADAGHMANDSLSLLLALLALFLSERRQKWLALVNGASLILVAAMILREAAERWAAPTEMLALPMLAVACTGLLVNVFVAWLMMKGDHANLNVKAAYLHVLADLFGSVVAIISGLAAWLLGWQWVDAAASALLSLLVLKSGLDVVRQAWQELQAEH</sequence>
<evidence type="ECO:0000256" key="2">
    <source>
        <dbReference type="ARBA" id="ARBA00022692"/>
    </source>
</evidence>
<keyword evidence="5 7" id="KW-0472">Membrane</keyword>
<evidence type="ECO:0000256" key="6">
    <source>
        <dbReference type="SAM" id="MobiDB-lite"/>
    </source>
</evidence>
<keyword evidence="3" id="KW-0406">Ion transport</keyword>
<keyword evidence="2 7" id="KW-0812">Transmembrane</keyword>
<keyword evidence="10" id="KW-1185">Reference proteome</keyword>
<dbReference type="NCBIfam" id="TIGR01297">
    <property type="entry name" value="CDF"/>
    <property type="match status" value="1"/>
</dbReference>
<keyword evidence="3" id="KW-0862">Zinc</keyword>
<comment type="caution">
    <text evidence="9">The sequence shown here is derived from an EMBL/GenBank/DDBJ whole genome shotgun (WGS) entry which is preliminary data.</text>
</comment>
<dbReference type="PANTHER" id="PTHR11562:SF17">
    <property type="entry name" value="RE54080P-RELATED"/>
    <property type="match status" value="1"/>
</dbReference>
<comment type="subcellular location">
    <subcellularLocation>
        <location evidence="1">Membrane</location>
        <topology evidence="1">Multi-pass membrane protein</topology>
    </subcellularLocation>
</comment>
<dbReference type="RefSeq" id="WP_197904204.1">
    <property type="nucleotide sequence ID" value="NZ_JACSGR010000011.1"/>
</dbReference>
<name>A0ABS0NDN5_9NEIS</name>
<feature type="transmembrane region" description="Helical" evidence="7">
    <location>
        <begin position="72"/>
        <end position="88"/>
    </location>
</feature>
<evidence type="ECO:0000256" key="1">
    <source>
        <dbReference type="ARBA" id="ARBA00004141"/>
    </source>
</evidence>
<feature type="region of interest" description="Disordered" evidence="6">
    <location>
        <begin position="1"/>
        <end position="29"/>
    </location>
</feature>
<reference evidence="9 10" key="1">
    <citation type="submission" date="2020-09" db="EMBL/GenBank/DDBJ databases">
        <title>Eikenella S3660 sp. nov., isolated from a throat swab.</title>
        <authorList>
            <person name="Buhl M."/>
        </authorList>
    </citation>
    <scope>NUCLEOTIDE SEQUENCE [LARGE SCALE GENOMIC DNA]</scope>
    <source>
        <strain evidence="9 10">S3360</strain>
    </source>
</reference>
<organism evidence="9 10">
    <name type="scientific">Eikenella glucosivorans</name>
    <dbReference type="NCBI Taxonomy" id="2766967"/>
    <lineage>
        <taxon>Bacteria</taxon>
        <taxon>Pseudomonadati</taxon>
        <taxon>Pseudomonadota</taxon>
        <taxon>Betaproteobacteria</taxon>
        <taxon>Neisseriales</taxon>
        <taxon>Neisseriaceae</taxon>
        <taxon>Eikenella</taxon>
    </lineage>
</organism>
<proteinExistence type="predicted"/>
<dbReference type="Gene3D" id="1.20.1510.10">
    <property type="entry name" value="Cation efflux protein transmembrane domain"/>
    <property type="match status" value="1"/>
</dbReference>
<dbReference type="EMBL" id="JACSGR010000011">
    <property type="protein sequence ID" value="MBH5330371.1"/>
    <property type="molecule type" value="Genomic_DNA"/>
</dbReference>
<dbReference type="Pfam" id="PF01545">
    <property type="entry name" value="Cation_efflux"/>
    <property type="match status" value="1"/>
</dbReference>
<feature type="transmembrane region" description="Helical" evidence="7">
    <location>
        <begin position="38"/>
        <end position="60"/>
    </location>
</feature>
<feature type="domain" description="Cation efflux protein transmembrane" evidence="8">
    <location>
        <begin position="40"/>
        <end position="217"/>
    </location>
</feature>
<dbReference type="PANTHER" id="PTHR11562">
    <property type="entry name" value="CATION EFFLUX PROTEIN/ ZINC TRANSPORTER"/>
    <property type="match status" value="1"/>
</dbReference>
<evidence type="ECO:0000259" key="8">
    <source>
        <dbReference type="Pfam" id="PF01545"/>
    </source>
</evidence>